<accession>A0ACC2B3G7</accession>
<comment type="caution">
    <text evidence="1">The sequence shown here is derived from an EMBL/GenBank/DDBJ whole genome shotgun (WGS) entry which is preliminary data.</text>
</comment>
<proteinExistence type="predicted"/>
<protein>
    <submittedName>
        <fullName evidence="1">Uncharacterized protein</fullName>
    </submittedName>
</protein>
<reference evidence="2" key="1">
    <citation type="journal article" date="2024" name="Proc. Natl. Acad. Sci. U.S.A.">
        <title>Extraordinary preservation of gene collinearity over three hundred million years revealed in homosporous lycophytes.</title>
        <authorList>
            <person name="Li C."/>
            <person name="Wickell D."/>
            <person name="Kuo L.Y."/>
            <person name="Chen X."/>
            <person name="Nie B."/>
            <person name="Liao X."/>
            <person name="Peng D."/>
            <person name="Ji J."/>
            <person name="Jenkins J."/>
            <person name="Williams M."/>
            <person name="Shu S."/>
            <person name="Plott C."/>
            <person name="Barry K."/>
            <person name="Rajasekar S."/>
            <person name="Grimwood J."/>
            <person name="Han X."/>
            <person name="Sun S."/>
            <person name="Hou Z."/>
            <person name="He W."/>
            <person name="Dai G."/>
            <person name="Sun C."/>
            <person name="Schmutz J."/>
            <person name="Leebens-Mack J.H."/>
            <person name="Li F.W."/>
            <person name="Wang L."/>
        </authorList>
    </citation>
    <scope>NUCLEOTIDE SEQUENCE [LARGE SCALE GENOMIC DNA]</scope>
    <source>
        <strain evidence="2">cv. PW_Plant_1</strain>
    </source>
</reference>
<gene>
    <name evidence="1" type="ORF">O6H91_17G001100</name>
</gene>
<name>A0ACC2B3G7_DIPCM</name>
<keyword evidence="2" id="KW-1185">Reference proteome</keyword>
<sequence length="776" mass="87083">MIVNSILMRPTENRDEGGFHHAEKGSVFMGKVLCKIDEDNYIGNDINCSCNHDSRITKLENDVAVFKKTLQQEQDLNSVLESALSKHTSHPDCPRRIPLQVQELLSEVAILELAVLTLEEQILSLHIQIKNELVQRHILEQRFNKSFVTKDEGYPELLPLSAFWSPHLKESPSTKWSSIEIASQLNMEHEDLQYCLSSKENESTSKSEAHLLPKSSQPETAINQSFTIPKHSLHHREQLDFSEPSAQQLKTFIANSTEPNGLSCDILELHPTPGSPEMLPTREARSSPQGYCDEPLDLSSSPRQWTFWQFPVNDQRTGLPPGPRIEANPSSPQHGPLPSAQRQGWVDIRRLSEQYWKKFSTKHPSLFDSGSSATAVGSFKAQSSYYSSPRISVNKQASTANSIRHPCVISEDMVQCMIDIYCYLSDTSGDSAKSSQLVNLSSPTSPLGHAASSSFSSLSESSLLSFVRCPTVNLQNKDRILGSETTFDPYKTYEKVSWAEIGVYSAVVEVLWISVGKEQLEFAATALCKYKVFVEELSKANIKTLTNAEKLAFWINTYNALVMHAFLAYGIPKSEAKLFSMLQKATYVVGGHSFSAIAIEFGLLKGKAPAHRPQMALLLAFHRLKLSEEQIIDAIEHQEPLTMFALCSGSYSSPAVRVYTAEKVLEQLQESFHDYIRASVGINLRGKLLVPKLLYQYAHGIVEDAALVDWICQRMPGSQSSLIQDCMQQRQTQLLRPRKFKVVSFDLRFRYLFLAMARRKSSTDAYLSHPSADKNP</sequence>
<dbReference type="Proteomes" id="UP001162992">
    <property type="component" value="Chromosome 17"/>
</dbReference>
<organism evidence="1 2">
    <name type="scientific">Diphasiastrum complanatum</name>
    <name type="common">Issler's clubmoss</name>
    <name type="synonym">Lycopodium complanatum</name>
    <dbReference type="NCBI Taxonomy" id="34168"/>
    <lineage>
        <taxon>Eukaryota</taxon>
        <taxon>Viridiplantae</taxon>
        <taxon>Streptophyta</taxon>
        <taxon>Embryophyta</taxon>
        <taxon>Tracheophyta</taxon>
        <taxon>Lycopodiopsida</taxon>
        <taxon>Lycopodiales</taxon>
        <taxon>Lycopodiaceae</taxon>
        <taxon>Lycopodioideae</taxon>
        <taxon>Diphasiastrum</taxon>
    </lineage>
</organism>
<dbReference type="EMBL" id="CM055108">
    <property type="protein sequence ID" value="KAJ7524339.1"/>
    <property type="molecule type" value="Genomic_DNA"/>
</dbReference>
<evidence type="ECO:0000313" key="2">
    <source>
        <dbReference type="Proteomes" id="UP001162992"/>
    </source>
</evidence>
<evidence type="ECO:0000313" key="1">
    <source>
        <dbReference type="EMBL" id="KAJ7524339.1"/>
    </source>
</evidence>